<protein>
    <recommendedName>
        <fullName evidence="1">PRISE-like Rossmann-fold domain-containing protein</fullName>
    </recommendedName>
</protein>
<dbReference type="Pfam" id="PF22917">
    <property type="entry name" value="PRISE"/>
    <property type="match status" value="1"/>
</dbReference>
<dbReference type="Gramene" id="OGLUM07G20990.1">
    <property type="protein sequence ID" value="OGLUM07G20990.1"/>
    <property type="gene ID" value="OGLUM07G20990"/>
</dbReference>
<evidence type="ECO:0000259" key="1">
    <source>
        <dbReference type="Pfam" id="PF22917"/>
    </source>
</evidence>
<dbReference type="EnsemblPlants" id="OGLUM07G20990.1">
    <property type="protein sequence ID" value="OGLUM07G20990.1"/>
    <property type="gene ID" value="OGLUM07G20990"/>
</dbReference>
<proteinExistence type="predicted"/>
<evidence type="ECO:0000313" key="3">
    <source>
        <dbReference type="Proteomes" id="UP000026961"/>
    </source>
</evidence>
<dbReference type="AlphaFoldDB" id="A0A0E0AMA3"/>
<dbReference type="eggNOG" id="ENOG502QSRH">
    <property type="taxonomic scope" value="Eukaryota"/>
</dbReference>
<evidence type="ECO:0000313" key="2">
    <source>
        <dbReference type="EnsemblPlants" id="OGLUM07G20990.1"/>
    </source>
</evidence>
<reference evidence="2" key="2">
    <citation type="submission" date="2018-05" db="EMBL/GenBank/DDBJ databases">
        <title>OgluRS3 (Oryza glumaepatula Reference Sequence Version 3).</title>
        <authorList>
            <person name="Zhang J."/>
            <person name="Kudrna D."/>
            <person name="Lee S."/>
            <person name="Talag J."/>
            <person name="Welchert J."/>
            <person name="Wing R.A."/>
        </authorList>
    </citation>
    <scope>NUCLEOTIDE SEQUENCE [LARGE SCALE GENOMIC DNA]</scope>
</reference>
<reference evidence="2" key="1">
    <citation type="submission" date="2015-04" db="UniProtKB">
        <authorList>
            <consortium name="EnsemblPlants"/>
        </authorList>
    </citation>
    <scope>IDENTIFICATION</scope>
</reference>
<dbReference type="InterPro" id="IPR036291">
    <property type="entry name" value="NAD(P)-bd_dom_sf"/>
</dbReference>
<feature type="domain" description="PRISE-like Rossmann-fold" evidence="1">
    <location>
        <begin position="36"/>
        <end position="195"/>
    </location>
</feature>
<dbReference type="PANTHER" id="PTHR32487">
    <property type="entry name" value="3-OXO-DELTA(4,5)-STEROID 5-BETA-REDUCTASE"/>
    <property type="match status" value="1"/>
</dbReference>
<organism evidence="2">
    <name type="scientific">Oryza glumipatula</name>
    <dbReference type="NCBI Taxonomy" id="40148"/>
    <lineage>
        <taxon>Eukaryota</taxon>
        <taxon>Viridiplantae</taxon>
        <taxon>Streptophyta</taxon>
        <taxon>Embryophyta</taxon>
        <taxon>Tracheophyta</taxon>
        <taxon>Spermatophyta</taxon>
        <taxon>Magnoliopsida</taxon>
        <taxon>Liliopsida</taxon>
        <taxon>Poales</taxon>
        <taxon>Poaceae</taxon>
        <taxon>BOP clade</taxon>
        <taxon>Oryzoideae</taxon>
        <taxon>Oryzeae</taxon>
        <taxon>Oryzinae</taxon>
        <taxon>Oryza</taxon>
    </lineage>
</organism>
<dbReference type="STRING" id="40148.A0A0E0AMA3"/>
<dbReference type="PANTHER" id="PTHR32487:SF14">
    <property type="entry name" value="OS07G0601600 PROTEIN"/>
    <property type="match status" value="1"/>
</dbReference>
<dbReference type="Proteomes" id="UP000026961">
    <property type="component" value="Chromosome 7"/>
</dbReference>
<dbReference type="HOGENOM" id="CLU_824822_0_0_1"/>
<dbReference type="InterPro" id="IPR055222">
    <property type="entry name" value="PRISE-like_Rossmann-fold"/>
</dbReference>
<accession>A0A0E0AMA3</accession>
<name>A0A0E0AMA3_9ORYZ</name>
<dbReference type="GO" id="GO:0016627">
    <property type="term" value="F:oxidoreductase activity, acting on the CH-CH group of donors"/>
    <property type="evidence" value="ECO:0007669"/>
    <property type="project" value="UniProtKB-ARBA"/>
</dbReference>
<dbReference type="Gene3D" id="3.40.50.720">
    <property type="entry name" value="NAD(P)-binding Rossmann-like Domain"/>
    <property type="match status" value="1"/>
</dbReference>
<sequence>MLPMSMSWWWAGAIGAARKRHDGGGGEQQPPFRSVALVVGSTGIVGTSLVDILPLPDTPGGPWKVYALSRRPPPPWSPPPPAAVTHLCVDLADAAAVAEALAPLTDITHVFYVALAAPHLAEARSREANAGMLRNVLAAVVPTCPALAHVALQTGSKHYIGPPESIGKLAVETPFSEDMPRHDYPNFYYDQEDVLFDAVTSSSSSSSRRAAAVTCSGLGNSGTAACGTSGFGSSGTTGCGGSSCLGNSGTTAGCGGSSCLGNSGTTGCGGSSCLGSSGTAGCGGYSSSSHRAALLMELHESSSSAARKRTEEDMAFLLETMLVGELHSIGCSTCFDV</sequence>
<keyword evidence="3" id="KW-1185">Reference proteome</keyword>
<dbReference type="SUPFAM" id="SSF51735">
    <property type="entry name" value="NAD(P)-binding Rossmann-fold domains"/>
    <property type="match status" value="1"/>
</dbReference>